<dbReference type="eggNOG" id="COG1073">
    <property type="taxonomic scope" value="Bacteria"/>
</dbReference>
<feature type="chain" id="PRO_5001589569" description="Serine aminopeptidase S33 domain-containing protein" evidence="1">
    <location>
        <begin position="23"/>
        <end position="444"/>
    </location>
</feature>
<organism evidence="3 4">
    <name type="scientific">Mucinivorans hirudinis</name>
    <dbReference type="NCBI Taxonomy" id="1433126"/>
    <lineage>
        <taxon>Bacteria</taxon>
        <taxon>Pseudomonadati</taxon>
        <taxon>Bacteroidota</taxon>
        <taxon>Bacteroidia</taxon>
        <taxon>Bacteroidales</taxon>
        <taxon>Rikenellaceae</taxon>
        <taxon>Mucinivorans</taxon>
    </lineage>
</organism>
<reference evidence="3 4" key="1">
    <citation type="journal article" date="2015" name="Genome Announc.">
        <title>Complete Genome Sequence of the Novel Leech Symbiont Mucinivorans hirudinis M3T.</title>
        <authorList>
            <person name="Nelson M.C."/>
            <person name="Bomar L."/>
            <person name="Graf J."/>
        </authorList>
    </citation>
    <scope>NUCLEOTIDE SEQUENCE [LARGE SCALE GENOMIC DNA]</scope>
    <source>
        <strain evidence="4">M3</strain>
    </source>
</reference>
<dbReference type="Proteomes" id="UP000027616">
    <property type="component" value="Chromosome I"/>
</dbReference>
<dbReference type="GO" id="GO:0052689">
    <property type="term" value="F:carboxylic ester hydrolase activity"/>
    <property type="evidence" value="ECO:0007669"/>
    <property type="project" value="TreeGrafter"/>
</dbReference>
<accession>A0A060RC96</accession>
<dbReference type="PANTHER" id="PTHR43265:SF1">
    <property type="entry name" value="ESTERASE ESTD"/>
    <property type="match status" value="1"/>
</dbReference>
<dbReference type="OrthoDB" id="9809549at2"/>
<dbReference type="InterPro" id="IPR029058">
    <property type="entry name" value="AB_hydrolase_fold"/>
</dbReference>
<dbReference type="Gene3D" id="3.40.50.1820">
    <property type="entry name" value="alpha/beta hydrolase"/>
    <property type="match status" value="1"/>
</dbReference>
<dbReference type="HOGENOM" id="CLU_033707_2_0_10"/>
<sequence>MKKIALLFIVLPLLLSAQQVEGEWFGSVKIAGRDFRLQFNIAKSGDSLRAEMISLDQGARATEADVVEYEGDSLMIGINKINLRYSGIFGGDSIKGTFSQGFLKVAMNLYREQRSAQTQRRPQEPQEPYPYISEMVTFRNGDVTLAGTLTLPRGGEARAAAVLVTGSGAQNRDEEIMGHRPFLVIADYLTRNGIAVLRYDDRGTAQSTGDFARATTLDFAEDARAAVKFLSNRGFEKIGVIGHSEGGTIAPIVAVEEPELDYIVLLAGTGVRGDSIVLMQSDLIAAAMGANVIQRGMNRAVNRTIYNKVLAGESREQIAQYLQKTAMMPADRAEQTAAQMTTSWYRTFLQYDPEPVLEKVTCRVLALNGEKDLQVPCKENLEAIDRALVKGGNRDYKIVALPGLNHLFQQCDKGLPQEYGTIEQTIAPEVLEIIRDFILFPTIL</sequence>
<feature type="domain" description="Serine aminopeptidase S33" evidence="2">
    <location>
        <begin position="185"/>
        <end position="406"/>
    </location>
</feature>
<dbReference type="STRING" id="1433126.BN938_1309"/>
<dbReference type="KEGG" id="rbc:BN938_1309"/>
<keyword evidence="1" id="KW-0732">Signal</keyword>
<protein>
    <recommendedName>
        <fullName evidence="2">Serine aminopeptidase S33 domain-containing protein</fullName>
    </recommendedName>
</protein>
<dbReference type="EMBL" id="HG934468">
    <property type="protein sequence ID" value="CDN31398.1"/>
    <property type="molecule type" value="Genomic_DNA"/>
</dbReference>
<evidence type="ECO:0000256" key="1">
    <source>
        <dbReference type="SAM" id="SignalP"/>
    </source>
</evidence>
<keyword evidence="4" id="KW-1185">Reference proteome</keyword>
<feature type="signal peptide" evidence="1">
    <location>
        <begin position="1"/>
        <end position="22"/>
    </location>
</feature>
<evidence type="ECO:0000259" key="2">
    <source>
        <dbReference type="Pfam" id="PF12146"/>
    </source>
</evidence>
<dbReference type="InterPro" id="IPR053145">
    <property type="entry name" value="AB_hydrolase_Est10"/>
</dbReference>
<evidence type="ECO:0000313" key="4">
    <source>
        <dbReference type="Proteomes" id="UP000027616"/>
    </source>
</evidence>
<dbReference type="PANTHER" id="PTHR43265">
    <property type="entry name" value="ESTERASE ESTD"/>
    <property type="match status" value="1"/>
</dbReference>
<dbReference type="Pfam" id="PF12146">
    <property type="entry name" value="Hydrolase_4"/>
    <property type="match status" value="1"/>
</dbReference>
<gene>
    <name evidence="3" type="ORF">BN938_1309</name>
</gene>
<evidence type="ECO:0000313" key="3">
    <source>
        <dbReference type="EMBL" id="CDN31398.1"/>
    </source>
</evidence>
<name>A0A060RC96_9BACT</name>
<dbReference type="AlphaFoldDB" id="A0A060RC96"/>
<dbReference type="InterPro" id="IPR022742">
    <property type="entry name" value="Hydrolase_4"/>
</dbReference>
<dbReference type="PATRIC" id="fig|1433126.3.peg.1295"/>
<proteinExistence type="predicted"/>
<dbReference type="SUPFAM" id="SSF53474">
    <property type="entry name" value="alpha/beta-Hydrolases"/>
    <property type="match status" value="1"/>
</dbReference>